<dbReference type="PANTHER" id="PTHR23158">
    <property type="entry name" value="MELANOMA INHIBITORY ACTIVITY-RELATED"/>
    <property type="match status" value="1"/>
</dbReference>
<reference evidence="4" key="1">
    <citation type="submission" date="2025-08" db="UniProtKB">
        <authorList>
            <consortium name="RefSeq"/>
        </authorList>
    </citation>
    <scope>IDENTIFICATION</scope>
</reference>
<keyword evidence="3" id="KW-1185">Reference proteome</keyword>
<evidence type="ECO:0000313" key="3">
    <source>
        <dbReference type="Proteomes" id="UP001652581"/>
    </source>
</evidence>
<dbReference type="Proteomes" id="UP001652581">
    <property type="component" value="Chromosome 12"/>
</dbReference>
<feature type="coiled-coil region" evidence="2">
    <location>
        <begin position="68"/>
        <end position="95"/>
    </location>
</feature>
<dbReference type="GeneID" id="107033419"/>
<dbReference type="InterPro" id="IPR051500">
    <property type="entry name" value="cTAGE_MIA/OTOR"/>
</dbReference>
<organism evidence="3 4">
    <name type="scientific">Vicugna pacos</name>
    <name type="common">Alpaca</name>
    <name type="synonym">Lama pacos</name>
    <dbReference type="NCBI Taxonomy" id="30538"/>
    <lineage>
        <taxon>Eukaryota</taxon>
        <taxon>Metazoa</taxon>
        <taxon>Chordata</taxon>
        <taxon>Craniata</taxon>
        <taxon>Vertebrata</taxon>
        <taxon>Euteleostomi</taxon>
        <taxon>Mammalia</taxon>
        <taxon>Eutheria</taxon>
        <taxon>Laurasiatheria</taxon>
        <taxon>Artiodactyla</taxon>
        <taxon>Tylopoda</taxon>
        <taxon>Camelidae</taxon>
        <taxon>Vicugna</taxon>
    </lineage>
</organism>
<evidence type="ECO:0000256" key="1">
    <source>
        <dbReference type="ARBA" id="ARBA00023054"/>
    </source>
</evidence>
<sequence length="322" mass="37602">MEGMRSHLLGCPTSVVRTLVLLSHPGPDVHGILQSATVLTACWRIFAFLVFIWRTVLAEKPQKYQVTIKQITEKINNLKNENRELAENISTWEQKENIKTMERVNEYLNYFIQIARAKLQSARDQNAKRQCLPGILNTRPEDLMQRAVTTEECNLEEREGEVQDHCAASGSVKLGEEAKFQRLEPRIHFLKEIAGQLNRKLDMKRCELVEKKQLLAVEEKLKLAEEETQKYKRRLEECQRQMQEAEITWRHQIALAEKKAQDNWLRAQELERENAEMRREVAYLKQRLEAISRQRQAEKYMKQEAILGGPYGLHPPLTSQSV</sequence>
<evidence type="ECO:0000256" key="2">
    <source>
        <dbReference type="SAM" id="Coils"/>
    </source>
</evidence>
<accession>A0ABM5E7H4</accession>
<evidence type="ECO:0000313" key="4">
    <source>
        <dbReference type="RefSeq" id="XP_072829102.1"/>
    </source>
</evidence>
<proteinExistence type="predicted"/>
<feature type="coiled-coil region" evidence="2">
    <location>
        <begin position="214"/>
        <end position="294"/>
    </location>
</feature>
<protein>
    <submittedName>
        <fullName evidence="4">Transport and Golgi organization protein 1 homolog isoform X1</fullName>
    </submittedName>
</protein>
<keyword evidence="1 2" id="KW-0175">Coiled coil</keyword>
<gene>
    <name evidence="4" type="primary">LOC107033419</name>
</gene>
<name>A0ABM5E7H4_VICPA</name>
<dbReference type="PANTHER" id="PTHR23158:SF33">
    <property type="entry name" value="TRANSPORT AND GOLGI ORGANIZATION PROTEIN 1"/>
    <property type="match status" value="1"/>
</dbReference>
<dbReference type="RefSeq" id="XP_072829102.1">
    <property type="nucleotide sequence ID" value="XM_072973001.1"/>
</dbReference>